<comment type="caution">
    <text evidence="1">The sequence shown here is derived from an EMBL/GenBank/DDBJ whole genome shotgun (WGS) entry which is preliminary data.</text>
</comment>
<evidence type="ECO:0000313" key="1">
    <source>
        <dbReference type="EMBL" id="PGH57716.1"/>
    </source>
</evidence>
<name>A0A2B8BG28_9PROT</name>
<dbReference type="OrthoDB" id="9796281at2"/>
<dbReference type="Gene3D" id="3.10.450.620">
    <property type="entry name" value="JHP933, nucleotidyltransferase-like core domain"/>
    <property type="match status" value="1"/>
</dbReference>
<dbReference type="InterPro" id="IPR014942">
    <property type="entry name" value="AbiEii"/>
</dbReference>
<dbReference type="RefSeq" id="WP_098735708.1">
    <property type="nucleotide sequence ID" value="NZ_PDKW01000039.1"/>
</dbReference>
<sequence length="258" mass="28451">MLRVDCLPGETKRLLEAISSCPGIGQFTLVGGTALALAWGHRRSEDLDFAIPGTQLPRDGCRAILDRLAAQGWRISDISSEMARMYAENDGDDLADTQQDWLCRTGGAETGVKLTFFADHSPKRHEAYALEPSRLGCVKAMPPDGIFLLKSQLILRRTTSRDLFDLWSFLERGKTIAGILAAAKQENPYLSYEKLRTHLLPSRLPRTDPGLTALVDDGPADFDSLKSAITRHLDRYEEALAAEILINDRTDPAGDTTP</sequence>
<evidence type="ECO:0000313" key="2">
    <source>
        <dbReference type="Proteomes" id="UP000225379"/>
    </source>
</evidence>
<dbReference type="EMBL" id="PDKW01000039">
    <property type="protein sequence ID" value="PGH57716.1"/>
    <property type="molecule type" value="Genomic_DNA"/>
</dbReference>
<dbReference type="AlphaFoldDB" id="A0A2B8BG28"/>
<organism evidence="1 2">
    <name type="scientific">Azospirillum palustre</name>
    <dbReference type="NCBI Taxonomy" id="2044885"/>
    <lineage>
        <taxon>Bacteria</taxon>
        <taxon>Pseudomonadati</taxon>
        <taxon>Pseudomonadota</taxon>
        <taxon>Alphaproteobacteria</taxon>
        <taxon>Rhodospirillales</taxon>
        <taxon>Azospirillaceae</taxon>
        <taxon>Azospirillum</taxon>
    </lineage>
</organism>
<protein>
    <recommendedName>
        <fullName evidence="3">Nucleotidyl transferase AbiEii/AbiGii toxin family protein</fullName>
    </recommendedName>
</protein>
<reference evidence="2" key="1">
    <citation type="submission" date="2017-10" db="EMBL/GenBank/DDBJ databases">
        <authorList>
            <person name="Kravchenko I.K."/>
            <person name="Grouzdev D.S."/>
        </authorList>
    </citation>
    <scope>NUCLEOTIDE SEQUENCE [LARGE SCALE GENOMIC DNA]</scope>
    <source>
        <strain evidence="2">B2</strain>
    </source>
</reference>
<dbReference type="Pfam" id="PF08843">
    <property type="entry name" value="AbiEii"/>
    <property type="match status" value="1"/>
</dbReference>
<proteinExistence type="predicted"/>
<keyword evidence="2" id="KW-1185">Reference proteome</keyword>
<gene>
    <name evidence="1" type="ORF">CRT60_06955</name>
</gene>
<evidence type="ECO:0008006" key="3">
    <source>
        <dbReference type="Google" id="ProtNLM"/>
    </source>
</evidence>
<accession>A0A2B8BG28</accession>
<dbReference type="Proteomes" id="UP000225379">
    <property type="component" value="Unassembled WGS sequence"/>
</dbReference>